<gene>
    <name evidence="3" type="ORF">Back11_15520</name>
</gene>
<dbReference type="RefSeq" id="WP_311547873.1">
    <property type="nucleotide sequence ID" value="NZ_AP019308.1"/>
</dbReference>
<dbReference type="KEGG" id="pbk:Back11_15520"/>
<evidence type="ECO:0000256" key="1">
    <source>
        <dbReference type="ARBA" id="ARBA00022801"/>
    </source>
</evidence>
<sequence>MAWAYFMEEDTMEVQRWINIYENGIYLEIQIAESGDVRLVHLSPFPANEDVLGTEEERRTRRIVELQATGEDRNDHHASKYTGTMPGGRLKYECHRDFYNENGRKLEVIMEDRGMWVTVHYQFYNDIPVIRAWTEVVNQSLNSIPMEYVSSFTMTGISSGGSGSWEAKSRLHIAHNAWHGELQWRSYTLSELGLTKVNDFSIKRLSYSNSGTWSSADLQPMGGYENTEAGMALCWQIEHNGSWHWEVSDKANGQLYLQLSGPTENESHWWKNVAPGETFISVPAAIAIVKGGFEQGIVELTRYRREIRRWNEDNERLPVIFNDYMNCLFADPTTEKILPLVDAAASAGCEYYCIDAGWYADGEWWSDVGLWQPSRRRFPGGLQEVLDYIRAKGLIPGLWLELEVMGIHCPLAQQVSDEWFFMRHGKRIMDHGRYQLDYRHPKVIQYANEVLDRLVTEYKVGYIKMDYNINAGIGTEVKADSFGDGLLQHNRAYLRWLDSVFIRYPELVIENCGSGGMRMDYALLARHSVQSISDQTDYRKFAAISVAAPTALTPEQSAAWSYPLKEGDREEVIFNMVNGMLMRVHQSGHLADISSDRFELIREGISYYKSIRASIPKALPFWPIGLPKHGDHWLSLGLRCGENAYVAVWRLEGGTKEERFPIPGCDGRKVTVRCGFPQHESRSWSWSQLDGALIVTLPTEFTARLYELHIEEE</sequence>
<dbReference type="CDD" id="cd14791">
    <property type="entry name" value="GH36"/>
    <property type="match status" value="1"/>
</dbReference>
<organism evidence="3 4">
    <name type="scientific">Paenibacillus baekrokdamisoli</name>
    <dbReference type="NCBI Taxonomy" id="1712516"/>
    <lineage>
        <taxon>Bacteria</taxon>
        <taxon>Bacillati</taxon>
        <taxon>Bacillota</taxon>
        <taxon>Bacilli</taxon>
        <taxon>Bacillales</taxon>
        <taxon>Paenibacillaceae</taxon>
        <taxon>Paenibacillus</taxon>
    </lineage>
</organism>
<evidence type="ECO:0000256" key="2">
    <source>
        <dbReference type="ARBA" id="ARBA00023295"/>
    </source>
</evidence>
<dbReference type="InterPro" id="IPR050985">
    <property type="entry name" value="Alpha-glycosidase_related"/>
</dbReference>
<proteinExistence type="predicted"/>
<dbReference type="AlphaFoldDB" id="A0A3G9IMV5"/>
<evidence type="ECO:0000313" key="3">
    <source>
        <dbReference type="EMBL" id="BBH20207.1"/>
    </source>
</evidence>
<keyword evidence="2" id="KW-0326">Glycosidase</keyword>
<evidence type="ECO:0000313" key="4">
    <source>
        <dbReference type="Proteomes" id="UP000275368"/>
    </source>
</evidence>
<dbReference type="InterPro" id="IPR017853">
    <property type="entry name" value="GH"/>
</dbReference>
<accession>A0A3G9IMV5</accession>
<dbReference type="PRINTS" id="PR00743">
    <property type="entry name" value="GLHYDRLASE36"/>
</dbReference>
<dbReference type="Gene3D" id="2.70.98.60">
    <property type="entry name" value="alpha-galactosidase from lactobacil brevis"/>
    <property type="match status" value="1"/>
</dbReference>
<protein>
    <submittedName>
        <fullName evidence="3">Uncharacterized protein</fullName>
    </submittedName>
</protein>
<dbReference type="PANTHER" id="PTHR43053:SF3">
    <property type="entry name" value="ALPHA-GALACTOSIDASE C-RELATED"/>
    <property type="match status" value="1"/>
</dbReference>
<dbReference type="InterPro" id="IPR002252">
    <property type="entry name" value="Glyco_hydro_36"/>
</dbReference>
<name>A0A3G9IMV5_9BACL</name>
<keyword evidence="4" id="KW-1185">Reference proteome</keyword>
<dbReference type="PANTHER" id="PTHR43053">
    <property type="entry name" value="GLYCOSIDASE FAMILY 31"/>
    <property type="match status" value="1"/>
</dbReference>
<dbReference type="InterPro" id="IPR013785">
    <property type="entry name" value="Aldolase_TIM"/>
</dbReference>
<dbReference type="Gene3D" id="3.20.20.70">
    <property type="entry name" value="Aldolase class I"/>
    <property type="match status" value="1"/>
</dbReference>
<keyword evidence="1" id="KW-0378">Hydrolase</keyword>
<dbReference type="GO" id="GO:0004557">
    <property type="term" value="F:alpha-galactosidase activity"/>
    <property type="evidence" value="ECO:0007669"/>
    <property type="project" value="InterPro"/>
</dbReference>
<dbReference type="Pfam" id="PF02065">
    <property type="entry name" value="Melibiase"/>
    <property type="match status" value="1"/>
</dbReference>
<dbReference type="GO" id="GO:0016052">
    <property type="term" value="P:carbohydrate catabolic process"/>
    <property type="evidence" value="ECO:0007669"/>
    <property type="project" value="InterPro"/>
</dbReference>
<dbReference type="EMBL" id="AP019308">
    <property type="protein sequence ID" value="BBH20207.1"/>
    <property type="molecule type" value="Genomic_DNA"/>
</dbReference>
<reference evidence="3 4" key="1">
    <citation type="submission" date="2018-11" db="EMBL/GenBank/DDBJ databases">
        <title>Complete genome sequence of Paenibacillus baekrokdamisoli strain KCTC 33723.</title>
        <authorList>
            <person name="Kang S.W."/>
            <person name="Lee K.C."/>
            <person name="Kim K.K."/>
            <person name="Kim J.S."/>
            <person name="Kim D.S."/>
            <person name="Ko S.H."/>
            <person name="Yang S.H."/>
            <person name="Lee J.S."/>
        </authorList>
    </citation>
    <scope>NUCLEOTIDE SEQUENCE [LARGE SCALE GENOMIC DNA]</scope>
    <source>
        <strain evidence="3 4">KCTC 33723</strain>
    </source>
</reference>
<dbReference type="Proteomes" id="UP000275368">
    <property type="component" value="Chromosome"/>
</dbReference>
<dbReference type="InterPro" id="IPR038417">
    <property type="entry name" value="Alpga-gal_N_sf"/>
</dbReference>
<dbReference type="SUPFAM" id="SSF51445">
    <property type="entry name" value="(Trans)glycosidases"/>
    <property type="match status" value="1"/>
</dbReference>